<comment type="caution">
    <text evidence="1">The sequence shown here is derived from an EMBL/GenBank/DDBJ whole genome shotgun (WGS) entry which is preliminary data.</text>
</comment>
<dbReference type="AlphaFoldDB" id="A0A7W8EDY4"/>
<reference evidence="1 2" key="1">
    <citation type="submission" date="2020-08" db="EMBL/GenBank/DDBJ databases">
        <title>Genomic Encyclopedia of Type Strains, Phase IV (KMG-IV): sequencing the most valuable type-strain genomes for metagenomic binning, comparative biology and taxonomic classification.</title>
        <authorList>
            <person name="Goeker M."/>
        </authorList>
    </citation>
    <scope>NUCLEOTIDE SEQUENCE [LARGE SCALE GENOMIC DNA]</scope>
    <source>
        <strain evidence="1 2">DSM 45385</strain>
    </source>
</reference>
<name>A0A7W8EDY4_9ACTN</name>
<dbReference type="InterPro" id="IPR004378">
    <property type="entry name" value="F420H2_quin_Rdtase"/>
</dbReference>
<protein>
    <recommendedName>
        <fullName evidence="3">DUF385 domain-containing protein</fullName>
    </recommendedName>
</protein>
<dbReference type="Proteomes" id="UP000568380">
    <property type="component" value="Unassembled WGS sequence"/>
</dbReference>
<sequence>MTTAKTPPTVSPAANLVVRALLRSPLHRVMSGATMILSLTGRKTGRAYTFPVRYERHGDTITCYTDSAWWKNLRGGAPVTMLVKRRRLHGIAEPVTDEQAVADSLLGFLRRTPRDSKYYGVRRDPTGRPDPHSVARAAGRTVMVTIQLTSPAP</sequence>
<dbReference type="EMBL" id="JACHIN010000001">
    <property type="protein sequence ID" value="MBB5075791.1"/>
    <property type="molecule type" value="Genomic_DNA"/>
</dbReference>
<evidence type="ECO:0008006" key="3">
    <source>
        <dbReference type="Google" id="ProtNLM"/>
    </source>
</evidence>
<evidence type="ECO:0000313" key="1">
    <source>
        <dbReference type="EMBL" id="MBB5075791.1"/>
    </source>
</evidence>
<gene>
    <name evidence="1" type="ORF">HNR40_001237</name>
</gene>
<proteinExistence type="predicted"/>
<dbReference type="RefSeq" id="WP_184958940.1">
    <property type="nucleotide sequence ID" value="NZ_JACHIN010000001.1"/>
</dbReference>
<evidence type="ECO:0000313" key="2">
    <source>
        <dbReference type="Proteomes" id="UP000568380"/>
    </source>
</evidence>
<dbReference type="Pfam" id="PF04075">
    <property type="entry name" value="F420H2_quin_red"/>
    <property type="match status" value="1"/>
</dbReference>
<dbReference type="SUPFAM" id="SSF50475">
    <property type="entry name" value="FMN-binding split barrel"/>
    <property type="match status" value="1"/>
</dbReference>
<organism evidence="1 2">
    <name type="scientific">Nonomuraea endophytica</name>
    <dbReference type="NCBI Taxonomy" id="714136"/>
    <lineage>
        <taxon>Bacteria</taxon>
        <taxon>Bacillati</taxon>
        <taxon>Actinomycetota</taxon>
        <taxon>Actinomycetes</taxon>
        <taxon>Streptosporangiales</taxon>
        <taxon>Streptosporangiaceae</taxon>
        <taxon>Nonomuraea</taxon>
    </lineage>
</organism>
<keyword evidence="2" id="KW-1185">Reference proteome</keyword>
<dbReference type="GO" id="GO:0016491">
    <property type="term" value="F:oxidoreductase activity"/>
    <property type="evidence" value="ECO:0007669"/>
    <property type="project" value="InterPro"/>
</dbReference>
<dbReference type="InterPro" id="IPR012349">
    <property type="entry name" value="Split_barrel_FMN-bd"/>
</dbReference>
<accession>A0A7W8EDY4</accession>
<dbReference type="Gene3D" id="2.30.110.10">
    <property type="entry name" value="Electron Transport, Fmn-binding Protein, Chain A"/>
    <property type="match status" value="1"/>
</dbReference>